<dbReference type="GO" id="GO:0008270">
    <property type="term" value="F:zinc ion binding"/>
    <property type="evidence" value="ECO:0007669"/>
    <property type="project" value="UniProtKB-KW"/>
</dbReference>
<organism evidence="6 7">
    <name type="scientific">Mycena sanguinolenta</name>
    <dbReference type="NCBI Taxonomy" id="230812"/>
    <lineage>
        <taxon>Eukaryota</taxon>
        <taxon>Fungi</taxon>
        <taxon>Dikarya</taxon>
        <taxon>Basidiomycota</taxon>
        <taxon>Agaricomycotina</taxon>
        <taxon>Agaricomycetes</taxon>
        <taxon>Agaricomycetidae</taxon>
        <taxon>Agaricales</taxon>
        <taxon>Marasmiineae</taxon>
        <taxon>Mycenaceae</taxon>
        <taxon>Mycena</taxon>
    </lineage>
</organism>
<dbReference type="OrthoDB" id="341421at2759"/>
<keyword evidence="7" id="KW-1185">Reference proteome</keyword>
<dbReference type="EMBL" id="JACAZH010000018">
    <property type="protein sequence ID" value="KAF7346765.1"/>
    <property type="molecule type" value="Genomic_DNA"/>
</dbReference>
<protein>
    <recommendedName>
        <fullName evidence="5">MYND-type domain-containing protein</fullName>
    </recommendedName>
</protein>
<evidence type="ECO:0000256" key="4">
    <source>
        <dbReference type="PROSITE-ProRule" id="PRU00134"/>
    </source>
</evidence>
<dbReference type="Gene3D" id="6.10.140.2220">
    <property type="match status" value="1"/>
</dbReference>
<dbReference type="PROSITE" id="PS50865">
    <property type="entry name" value="ZF_MYND_2"/>
    <property type="match status" value="1"/>
</dbReference>
<evidence type="ECO:0000313" key="7">
    <source>
        <dbReference type="Proteomes" id="UP000623467"/>
    </source>
</evidence>
<dbReference type="AlphaFoldDB" id="A0A8H7CQT6"/>
<sequence>MDAFNPNCPHCVAERSVAEQLTRDVPSAPCHRHVKSDPKETQRKELTQCQYCFKSRGPGVTLQRCGACEVDLYCSKECQRAAWKTHKRKCAINRANAKIMSKTALHTLKALSAFTAKHRPTLAEAGIRALGVVTDPSRAERDLLVILLRPRLDSPRVETTFWVTAASVVPMSTFPQAEEMRNQLKLANEANKPSGMAGALFVMLMEIEGGTTNLAPVGFPKVAPELLDPASAAWEAWLTTRLNEGVVV</sequence>
<keyword evidence="3" id="KW-0862">Zinc</keyword>
<dbReference type="SUPFAM" id="SSF144232">
    <property type="entry name" value="HIT/MYND zinc finger-like"/>
    <property type="match status" value="1"/>
</dbReference>
<dbReference type="InterPro" id="IPR002893">
    <property type="entry name" value="Znf_MYND"/>
</dbReference>
<gene>
    <name evidence="6" type="ORF">MSAN_01815000</name>
</gene>
<evidence type="ECO:0000256" key="2">
    <source>
        <dbReference type="ARBA" id="ARBA00022771"/>
    </source>
</evidence>
<evidence type="ECO:0000256" key="1">
    <source>
        <dbReference type="ARBA" id="ARBA00022723"/>
    </source>
</evidence>
<evidence type="ECO:0000313" key="6">
    <source>
        <dbReference type="EMBL" id="KAF7346765.1"/>
    </source>
</evidence>
<comment type="caution">
    <text evidence="6">The sequence shown here is derived from an EMBL/GenBank/DDBJ whole genome shotgun (WGS) entry which is preliminary data.</text>
</comment>
<evidence type="ECO:0000259" key="5">
    <source>
        <dbReference type="PROSITE" id="PS50865"/>
    </source>
</evidence>
<keyword evidence="2 4" id="KW-0863">Zinc-finger</keyword>
<feature type="domain" description="MYND-type" evidence="5">
    <location>
        <begin position="49"/>
        <end position="90"/>
    </location>
</feature>
<dbReference type="Proteomes" id="UP000623467">
    <property type="component" value="Unassembled WGS sequence"/>
</dbReference>
<name>A0A8H7CQT6_9AGAR</name>
<evidence type="ECO:0000256" key="3">
    <source>
        <dbReference type="ARBA" id="ARBA00022833"/>
    </source>
</evidence>
<proteinExistence type="predicted"/>
<reference evidence="6" key="1">
    <citation type="submission" date="2020-05" db="EMBL/GenBank/DDBJ databases">
        <title>Mycena genomes resolve the evolution of fungal bioluminescence.</title>
        <authorList>
            <person name="Tsai I.J."/>
        </authorList>
    </citation>
    <scope>NUCLEOTIDE SEQUENCE</scope>
    <source>
        <strain evidence="6">160909Yilan</strain>
    </source>
</reference>
<keyword evidence="1" id="KW-0479">Metal-binding</keyword>
<accession>A0A8H7CQT6</accession>
<dbReference type="PROSITE" id="PS01360">
    <property type="entry name" value="ZF_MYND_1"/>
    <property type="match status" value="1"/>
</dbReference>
<dbReference type="Pfam" id="PF01753">
    <property type="entry name" value="zf-MYND"/>
    <property type="match status" value="1"/>
</dbReference>